<protein>
    <recommendedName>
        <fullName evidence="5">FAD-binding PCMH-type domain-containing protein</fullName>
    </recommendedName>
</protein>
<evidence type="ECO:0000256" key="4">
    <source>
        <dbReference type="ARBA" id="ARBA00023002"/>
    </source>
</evidence>
<comment type="similarity">
    <text evidence="1">Belongs to the oxygen-dependent FAD-linked oxidoreductase family.</text>
</comment>
<dbReference type="Pfam" id="PF01565">
    <property type="entry name" value="FAD_binding_4"/>
    <property type="match status" value="1"/>
</dbReference>
<keyword evidence="3" id="KW-0274">FAD</keyword>
<dbReference type="Proteomes" id="UP000308730">
    <property type="component" value="Unassembled WGS sequence"/>
</dbReference>
<dbReference type="EMBL" id="SGPM01000011">
    <property type="protein sequence ID" value="THH33054.1"/>
    <property type="molecule type" value="Genomic_DNA"/>
</dbReference>
<keyword evidence="7" id="KW-1185">Reference proteome</keyword>
<dbReference type="PROSITE" id="PS51387">
    <property type="entry name" value="FAD_PCMH"/>
    <property type="match status" value="1"/>
</dbReference>
<dbReference type="InterPro" id="IPR016169">
    <property type="entry name" value="FAD-bd_PCMH_sub2"/>
</dbReference>
<dbReference type="Gene3D" id="3.30.465.10">
    <property type="match status" value="1"/>
</dbReference>
<name>A0A4S4N294_9APHY</name>
<evidence type="ECO:0000313" key="6">
    <source>
        <dbReference type="EMBL" id="THH33054.1"/>
    </source>
</evidence>
<dbReference type="InterPro" id="IPR016166">
    <property type="entry name" value="FAD-bd_PCMH"/>
</dbReference>
<keyword evidence="2" id="KW-0285">Flavoprotein</keyword>
<evidence type="ECO:0000259" key="5">
    <source>
        <dbReference type="PROSITE" id="PS51387"/>
    </source>
</evidence>
<evidence type="ECO:0000256" key="3">
    <source>
        <dbReference type="ARBA" id="ARBA00022827"/>
    </source>
</evidence>
<dbReference type="AlphaFoldDB" id="A0A4S4N294"/>
<keyword evidence="4" id="KW-0560">Oxidoreductase</keyword>
<accession>A0A4S4N294</accession>
<organism evidence="6 7">
    <name type="scientific">Antrodiella citrinella</name>
    <dbReference type="NCBI Taxonomy" id="2447956"/>
    <lineage>
        <taxon>Eukaryota</taxon>
        <taxon>Fungi</taxon>
        <taxon>Dikarya</taxon>
        <taxon>Basidiomycota</taxon>
        <taxon>Agaricomycotina</taxon>
        <taxon>Agaricomycetes</taxon>
        <taxon>Polyporales</taxon>
        <taxon>Steccherinaceae</taxon>
        <taxon>Antrodiella</taxon>
    </lineage>
</organism>
<evidence type="ECO:0000313" key="7">
    <source>
        <dbReference type="Proteomes" id="UP000308730"/>
    </source>
</evidence>
<dbReference type="InterPro" id="IPR036318">
    <property type="entry name" value="FAD-bd_PCMH-like_sf"/>
</dbReference>
<dbReference type="GO" id="GO:0071949">
    <property type="term" value="F:FAD binding"/>
    <property type="evidence" value="ECO:0007669"/>
    <property type="project" value="InterPro"/>
</dbReference>
<dbReference type="PANTHER" id="PTHR42973">
    <property type="entry name" value="BINDING OXIDOREDUCTASE, PUTATIVE (AFU_ORTHOLOGUE AFUA_1G17690)-RELATED"/>
    <property type="match status" value="1"/>
</dbReference>
<dbReference type="SUPFAM" id="SSF56176">
    <property type="entry name" value="FAD-binding/transporter-associated domain-like"/>
    <property type="match status" value="1"/>
</dbReference>
<dbReference type="GO" id="GO:0016491">
    <property type="term" value="F:oxidoreductase activity"/>
    <property type="evidence" value="ECO:0007669"/>
    <property type="project" value="UniProtKB-KW"/>
</dbReference>
<feature type="domain" description="FAD-binding PCMH-type" evidence="5">
    <location>
        <begin position="27"/>
        <end position="197"/>
    </location>
</feature>
<evidence type="ECO:0000256" key="1">
    <source>
        <dbReference type="ARBA" id="ARBA00005466"/>
    </source>
</evidence>
<evidence type="ECO:0000256" key="2">
    <source>
        <dbReference type="ARBA" id="ARBA00022630"/>
    </source>
</evidence>
<sequence>MSSSEVFFPSDTTGHYANDTFHWSSASSQNSTCSVEPGTPQDVATILKILGATKVPFAVKGGGHTTNPGFSSTPGVQIAMTRFNAITYNADEHIAELGAGLVWDEVYATLNPLGVNVVGERVTGVGVAGYLLGAGGYSYLSNQYGLGVDNVEAYDLVLPSGEFKTITKADMDLYFAIIGGFNNFGIVTKFTVKTHPQDLQVWGGTISLLGDTVDQLNAATVNFMNNVTDPKAAMLPSLSSWGLES</sequence>
<gene>
    <name evidence="6" type="ORF">EUX98_g1104</name>
</gene>
<comment type="caution">
    <text evidence="6">The sequence shown here is derived from an EMBL/GenBank/DDBJ whole genome shotgun (WGS) entry which is preliminary data.</text>
</comment>
<proteinExistence type="inferred from homology"/>
<reference evidence="6 7" key="1">
    <citation type="submission" date="2019-02" db="EMBL/GenBank/DDBJ databases">
        <title>Genome sequencing of the rare red list fungi Antrodiella citrinella (Flaviporus citrinellus).</title>
        <authorList>
            <person name="Buettner E."/>
            <person name="Kellner H."/>
        </authorList>
    </citation>
    <scope>NUCLEOTIDE SEQUENCE [LARGE SCALE GENOMIC DNA]</scope>
    <source>
        <strain evidence="6 7">DSM 108506</strain>
    </source>
</reference>
<dbReference type="InterPro" id="IPR006094">
    <property type="entry name" value="Oxid_FAD_bind_N"/>
</dbReference>
<dbReference type="OrthoDB" id="2151789at2759"/>
<dbReference type="PANTHER" id="PTHR42973:SF13">
    <property type="entry name" value="FAD-BINDING PCMH-TYPE DOMAIN-CONTAINING PROTEIN"/>
    <property type="match status" value="1"/>
</dbReference>
<dbReference type="InterPro" id="IPR050416">
    <property type="entry name" value="FAD-linked_Oxidoreductase"/>
</dbReference>